<name>A0A6S7BQF1_9BURK</name>
<protein>
    <submittedName>
        <fullName evidence="1">ISKra4 family transposase ISBte1</fullName>
    </submittedName>
</protein>
<dbReference type="EMBL" id="CADIKK010000064">
    <property type="protein sequence ID" value="CAB3808941.1"/>
    <property type="molecule type" value="Genomic_DNA"/>
</dbReference>
<gene>
    <name evidence="1" type="ORF">LMG28614_06917</name>
</gene>
<dbReference type="Proteomes" id="UP000494365">
    <property type="component" value="Unassembled WGS sequence"/>
</dbReference>
<reference evidence="1 2" key="1">
    <citation type="submission" date="2020-04" db="EMBL/GenBank/DDBJ databases">
        <authorList>
            <person name="De Canck E."/>
        </authorList>
    </citation>
    <scope>NUCLEOTIDE SEQUENCE [LARGE SCALE GENOMIC DNA]</scope>
    <source>
        <strain evidence="1 2">LMG 28614</strain>
    </source>
</reference>
<keyword evidence="2" id="KW-1185">Reference proteome</keyword>
<dbReference type="AlphaFoldDB" id="A0A6S7BQF1"/>
<sequence length="109" mass="12555">MRWSIRCIGPNGTRLEDFIGYLENDQNVIVDYGDRYRHGEPITSSLVESAVNQVVSRRFVTRQQMAWRPALAHGLLQVRTAVLNEQLRSRFERWYPALATNNSAHQIAA</sequence>
<evidence type="ECO:0000313" key="2">
    <source>
        <dbReference type="Proteomes" id="UP000494365"/>
    </source>
</evidence>
<accession>A0A6S7BQF1</accession>
<proteinExistence type="predicted"/>
<organism evidence="1 2">
    <name type="scientific">Paraburkholderia ultramafica</name>
    <dbReference type="NCBI Taxonomy" id="1544867"/>
    <lineage>
        <taxon>Bacteria</taxon>
        <taxon>Pseudomonadati</taxon>
        <taxon>Pseudomonadota</taxon>
        <taxon>Betaproteobacteria</taxon>
        <taxon>Burkholderiales</taxon>
        <taxon>Burkholderiaceae</taxon>
        <taxon>Paraburkholderia</taxon>
    </lineage>
</organism>
<evidence type="ECO:0000313" key="1">
    <source>
        <dbReference type="EMBL" id="CAB3808941.1"/>
    </source>
</evidence>